<feature type="domain" description="ABC transmembrane type-1" evidence="10">
    <location>
        <begin position="177"/>
        <end position="456"/>
    </location>
</feature>
<dbReference type="Gene3D" id="3.90.70.10">
    <property type="entry name" value="Cysteine proteinases"/>
    <property type="match status" value="1"/>
</dbReference>
<feature type="domain" description="ABC transporter" evidence="9">
    <location>
        <begin position="490"/>
        <end position="723"/>
    </location>
</feature>
<evidence type="ECO:0000256" key="3">
    <source>
        <dbReference type="ARBA" id="ARBA00022692"/>
    </source>
</evidence>
<dbReference type="InterPro" id="IPR039421">
    <property type="entry name" value="Type_1_exporter"/>
</dbReference>
<feature type="transmembrane region" description="Helical" evidence="8">
    <location>
        <begin position="313"/>
        <end position="332"/>
    </location>
</feature>
<dbReference type="SUPFAM" id="SSF90123">
    <property type="entry name" value="ABC transporter transmembrane region"/>
    <property type="match status" value="1"/>
</dbReference>
<evidence type="ECO:0000256" key="8">
    <source>
        <dbReference type="SAM" id="Phobius"/>
    </source>
</evidence>
<dbReference type="PROSITE" id="PS50990">
    <property type="entry name" value="PEPTIDASE_C39"/>
    <property type="match status" value="1"/>
</dbReference>
<dbReference type="InterPro" id="IPR036640">
    <property type="entry name" value="ABC1_TM_sf"/>
</dbReference>
<proteinExistence type="predicted"/>
<feature type="transmembrane region" description="Helical" evidence="8">
    <location>
        <begin position="408"/>
        <end position="436"/>
    </location>
</feature>
<evidence type="ECO:0000259" key="9">
    <source>
        <dbReference type="PROSITE" id="PS50893"/>
    </source>
</evidence>
<dbReference type="PANTHER" id="PTHR24221:SF606">
    <property type="entry name" value="COLICIN V SECRETION-PROCESSING ATP-BINDING PROTEIN"/>
    <property type="match status" value="1"/>
</dbReference>
<accession>A0ABM7YTS5</accession>
<evidence type="ECO:0000256" key="1">
    <source>
        <dbReference type="ARBA" id="ARBA00004651"/>
    </source>
</evidence>
<dbReference type="Pfam" id="PF00005">
    <property type="entry name" value="ABC_tran"/>
    <property type="match status" value="1"/>
</dbReference>
<dbReference type="InterPro" id="IPR003439">
    <property type="entry name" value="ABC_transporter-like_ATP-bd"/>
</dbReference>
<evidence type="ECO:0000256" key="2">
    <source>
        <dbReference type="ARBA" id="ARBA00022475"/>
    </source>
</evidence>
<dbReference type="PROSITE" id="PS00211">
    <property type="entry name" value="ABC_TRANSPORTER_1"/>
    <property type="match status" value="1"/>
</dbReference>
<dbReference type="InterPro" id="IPR027417">
    <property type="entry name" value="P-loop_NTPase"/>
</dbReference>
<dbReference type="InterPro" id="IPR011527">
    <property type="entry name" value="ABC1_TM_dom"/>
</dbReference>
<evidence type="ECO:0000259" key="10">
    <source>
        <dbReference type="PROSITE" id="PS50929"/>
    </source>
</evidence>
<gene>
    <name evidence="12" type="ORF">CATMQ487_50190</name>
</gene>
<dbReference type="PROSITE" id="PS50893">
    <property type="entry name" value="ABC_TRANSPORTER_2"/>
    <property type="match status" value="1"/>
</dbReference>
<feature type="transmembrane region" description="Helical" evidence="8">
    <location>
        <begin position="281"/>
        <end position="307"/>
    </location>
</feature>
<keyword evidence="7 8" id="KW-0472">Membrane</keyword>
<protein>
    <submittedName>
        <fullName evidence="12">Toxin transporter</fullName>
    </submittedName>
</protein>
<evidence type="ECO:0000313" key="13">
    <source>
        <dbReference type="Proteomes" id="UP001057498"/>
    </source>
</evidence>
<dbReference type="EMBL" id="AP025730">
    <property type="protein sequence ID" value="BDI08049.1"/>
    <property type="molecule type" value="Genomic_DNA"/>
</dbReference>
<comment type="subcellular location">
    <subcellularLocation>
        <location evidence="1">Cell membrane</location>
        <topology evidence="1">Multi-pass membrane protein</topology>
    </subcellularLocation>
</comment>
<dbReference type="InterPro" id="IPR003593">
    <property type="entry name" value="AAA+_ATPase"/>
</dbReference>
<reference evidence="12" key="1">
    <citation type="submission" date="2022-04" db="EMBL/GenBank/DDBJ databases">
        <title>Whole genome sequence of Sphaerotilus sp. FB-5.</title>
        <authorList>
            <person name="Takeda M."/>
            <person name="Narihara S."/>
            <person name="Akimoto M."/>
            <person name="Akimoto R."/>
            <person name="Nishiyashiki S."/>
            <person name="Murakami T."/>
        </authorList>
    </citation>
    <scope>NUCLEOTIDE SEQUENCE</scope>
    <source>
        <strain evidence="12">FB-5</strain>
    </source>
</reference>
<keyword evidence="4" id="KW-0547">Nucleotide-binding</keyword>
<feature type="domain" description="Peptidase C39" evidence="11">
    <location>
        <begin position="24"/>
        <end position="143"/>
    </location>
</feature>
<sequence>MTIRLPVLGQLDFGWRRRMPLVLQFEASECGLACLAMLLNHHGTVTDLATLRARHGTVPQGMTLADLARIAQAEQLSVRAVRLGLRELAQLRLPCILHWDLGHFVVLTEIRRGRCLIADPATGTRWLDRKEVSARFSGIALELWPDSAFVPREQARPLSLRSLIGRVHGLWRAVRQVLAVSLLLELLALLSPLFMQWTVDHVIVSRDVGLLATLGIGFLLLLVIEQFMTAVRALMVQRVSTQLSVQWRSNVLGHLLRLPLDFFARRHLGDVMSRFGSIHSILRVLTGAFVEAALDGLLVLLALGLMWAYSPRLAGVALLSVTLYGLVRSLWYTPLKNATAERLVRSANEASHLLETIRGVRTIRLFSRQFERLSAWQTLMVADVNASLRIQRLDIFYRLVRRTLSGGFTLLIVWLGAHAVLAGELSVGMLLAFLAYRSQFDSRFTGLVNHYFDLRMLGLDAQRLADIVLTPPEASAGGPAPTPLHRPPRIGLSGLSFRYSEGGPAILDGLDLDITPGQAVALTGTSGCGKTTLVQVLLGVYAPQRGEIRIDGTPLPQFGLDAWRSVVGTVLQDDVLFAGSIADNIAFFSARPDRSLIEVCAKIAAIHDDIMKLPMAYQTLVGDMGTTLSGGQKQRVLLARALYRRPRVLLLDEATSQLDVTREAEVGRAIARLHLTRIIVAHRPQTLALVDRVIELQDGRIVRDETARQYAERTGSKPAVGKDPP</sequence>
<keyword evidence="5" id="KW-0067">ATP-binding</keyword>
<organism evidence="12 13">
    <name type="scientific">Sphaerotilus microaerophilus</name>
    <dbReference type="NCBI Taxonomy" id="2914710"/>
    <lineage>
        <taxon>Bacteria</taxon>
        <taxon>Pseudomonadati</taxon>
        <taxon>Pseudomonadota</taxon>
        <taxon>Betaproteobacteria</taxon>
        <taxon>Burkholderiales</taxon>
        <taxon>Sphaerotilaceae</taxon>
        <taxon>Sphaerotilus</taxon>
    </lineage>
</organism>
<keyword evidence="3 8" id="KW-0812">Transmembrane</keyword>
<evidence type="ECO:0000256" key="7">
    <source>
        <dbReference type="ARBA" id="ARBA00023136"/>
    </source>
</evidence>
<name>A0ABM7YTS5_9BURK</name>
<dbReference type="CDD" id="cd18567">
    <property type="entry name" value="ABC_6TM_CvaB_RaxB_like"/>
    <property type="match status" value="1"/>
</dbReference>
<keyword evidence="13" id="KW-1185">Reference proteome</keyword>
<evidence type="ECO:0000256" key="4">
    <source>
        <dbReference type="ARBA" id="ARBA00022741"/>
    </source>
</evidence>
<dbReference type="Pfam" id="PF00664">
    <property type="entry name" value="ABC_membrane"/>
    <property type="match status" value="1"/>
</dbReference>
<dbReference type="Gene3D" id="3.40.50.300">
    <property type="entry name" value="P-loop containing nucleotide triphosphate hydrolases"/>
    <property type="match status" value="1"/>
</dbReference>
<dbReference type="InterPro" id="IPR005074">
    <property type="entry name" value="Peptidase_C39"/>
</dbReference>
<feature type="transmembrane region" description="Helical" evidence="8">
    <location>
        <begin position="177"/>
        <end position="197"/>
    </location>
</feature>
<evidence type="ECO:0000256" key="6">
    <source>
        <dbReference type="ARBA" id="ARBA00022989"/>
    </source>
</evidence>
<dbReference type="Pfam" id="PF03412">
    <property type="entry name" value="Peptidase_C39"/>
    <property type="match status" value="1"/>
</dbReference>
<dbReference type="RefSeq" id="WP_251971186.1">
    <property type="nucleotide sequence ID" value="NZ_AP025730.1"/>
</dbReference>
<evidence type="ECO:0000313" key="12">
    <source>
        <dbReference type="EMBL" id="BDI08049.1"/>
    </source>
</evidence>
<keyword evidence="6 8" id="KW-1133">Transmembrane helix</keyword>
<dbReference type="Gene3D" id="1.20.1560.10">
    <property type="entry name" value="ABC transporter type 1, transmembrane domain"/>
    <property type="match status" value="1"/>
</dbReference>
<keyword evidence="2" id="KW-1003">Cell membrane</keyword>
<evidence type="ECO:0000259" key="11">
    <source>
        <dbReference type="PROSITE" id="PS50990"/>
    </source>
</evidence>
<feature type="transmembrane region" description="Helical" evidence="8">
    <location>
        <begin position="209"/>
        <end position="228"/>
    </location>
</feature>
<dbReference type="SUPFAM" id="SSF52540">
    <property type="entry name" value="P-loop containing nucleoside triphosphate hydrolases"/>
    <property type="match status" value="1"/>
</dbReference>
<evidence type="ECO:0000256" key="5">
    <source>
        <dbReference type="ARBA" id="ARBA00022840"/>
    </source>
</evidence>
<dbReference type="SMART" id="SM00382">
    <property type="entry name" value="AAA"/>
    <property type="match status" value="1"/>
</dbReference>
<dbReference type="PROSITE" id="PS50929">
    <property type="entry name" value="ABC_TM1F"/>
    <property type="match status" value="1"/>
</dbReference>
<dbReference type="Proteomes" id="UP001057498">
    <property type="component" value="Chromosome"/>
</dbReference>
<dbReference type="InterPro" id="IPR017871">
    <property type="entry name" value="ABC_transporter-like_CS"/>
</dbReference>
<dbReference type="PANTHER" id="PTHR24221">
    <property type="entry name" value="ATP-BINDING CASSETTE SUB-FAMILY B"/>
    <property type="match status" value="1"/>
</dbReference>